<dbReference type="InterPro" id="IPR038249">
    <property type="entry name" value="PolIII_tau_V_sf"/>
</dbReference>
<dbReference type="InterPro" id="IPR045085">
    <property type="entry name" value="HLD_clamp_pol_III_gamma_tau"/>
</dbReference>
<gene>
    <name evidence="11 13" type="primary">dnaX</name>
    <name evidence="13" type="ORF">PQU96_06730</name>
</gene>
<dbReference type="Pfam" id="PF12170">
    <property type="entry name" value="DNA_pol3_tau_5"/>
    <property type="match status" value="1"/>
</dbReference>
<dbReference type="Gene3D" id="3.40.50.300">
    <property type="entry name" value="P-loop containing nucleotide triphosphate hydrolases"/>
    <property type="match status" value="1"/>
</dbReference>
<evidence type="ECO:0000256" key="7">
    <source>
        <dbReference type="ARBA" id="ARBA00022833"/>
    </source>
</evidence>
<dbReference type="InterPro" id="IPR050238">
    <property type="entry name" value="DNA_Rep/Repair_Clamp_Loader"/>
</dbReference>
<evidence type="ECO:0000256" key="11">
    <source>
        <dbReference type="RuleBase" id="RU364063"/>
    </source>
</evidence>
<dbReference type="SUPFAM" id="SSF48019">
    <property type="entry name" value="post-AAA+ oligomerization domain-like"/>
    <property type="match status" value="1"/>
</dbReference>
<organism evidence="13 14">
    <name type="scientific">Vogesella margarita</name>
    <dbReference type="NCBI Taxonomy" id="2984199"/>
    <lineage>
        <taxon>Bacteria</taxon>
        <taxon>Pseudomonadati</taxon>
        <taxon>Pseudomonadota</taxon>
        <taxon>Betaproteobacteria</taxon>
        <taxon>Neisseriales</taxon>
        <taxon>Chromobacteriaceae</taxon>
        <taxon>Vogesella</taxon>
    </lineage>
</organism>
<dbReference type="CDD" id="cd00009">
    <property type="entry name" value="AAA"/>
    <property type="match status" value="1"/>
</dbReference>
<evidence type="ECO:0000256" key="10">
    <source>
        <dbReference type="ARBA" id="ARBA00049244"/>
    </source>
</evidence>
<evidence type="ECO:0000313" key="14">
    <source>
        <dbReference type="Proteomes" id="UP001222030"/>
    </source>
</evidence>
<proteinExistence type="inferred from homology"/>
<dbReference type="SMART" id="SM00382">
    <property type="entry name" value="AAA"/>
    <property type="match status" value="1"/>
</dbReference>
<evidence type="ECO:0000256" key="4">
    <source>
        <dbReference type="ARBA" id="ARBA00022705"/>
    </source>
</evidence>
<dbReference type="Gene3D" id="1.20.272.10">
    <property type="match status" value="1"/>
</dbReference>
<evidence type="ECO:0000256" key="3">
    <source>
        <dbReference type="ARBA" id="ARBA00022695"/>
    </source>
</evidence>
<dbReference type="RefSeq" id="WP_272771504.1">
    <property type="nucleotide sequence ID" value="NZ_JAQQLE010000004.1"/>
</dbReference>
<dbReference type="Gene3D" id="1.10.8.60">
    <property type="match status" value="1"/>
</dbReference>
<comment type="function">
    <text evidence="11">DNA polymerase III is a complex, multichain enzyme responsible for most of the replicative synthesis in bacteria. This DNA polymerase also exhibits 3' to 5' exonuclease activity.</text>
</comment>
<comment type="caution">
    <text evidence="13">The sequence shown here is derived from an EMBL/GenBank/DDBJ whole genome shotgun (WGS) entry which is preliminary data.</text>
</comment>
<keyword evidence="2 11" id="KW-0808">Transferase</keyword>
<evidence type="ECO:0000256" key="2">
    <source>
        <dbReference type="ARBA" id="ARBA00022679"/>
    </source>
</evidence>
<dbReference type="EMBL" id="JAQQLE010000004">
    <property type="protein sequence ID" value="MDC7713835.1"/>
    <property type="molecule type" value="Genomic_DNA"/>
</dbReference>
<dbReference type="InterPro" id="IPR027417">
    <property type="entry name" value="P-loop_NTPase"/>
</dbReference>
<comment type="catalytic activity">
    <reaction evidence="10 11">
        <text>DNA(n) + a 2'-deoxyribonucleoside 5'-triphosphate = DNA(n+1) + diphosphate</text>
        <dbReference type="Rhea" id="RHEA:22508"/>
        <dbReference type="Rhea" id="RHEA-COMP:17339"/>
        <dbReference type="Rhea" id="RHEA-COMP:17340"/>
        <dbReference type="ChEBI" id="CHEBI:33019"/>
        <dbReference type="ChEBI" id="CHEBI:61560"/>
        <dbReference type="ChEBI" id="CHEBI:173112"/>
        <dbReference type="EC" id="2.7.7.7"/>
    </reaction>
</comment>
<dbReference type="NCBIfam" id="TIGR02397">
    <property type="entry name" value="dnaX_nterm"/>
    <property type="match status" value="1"/>
</dbReference>
<dbReference type="CDD" id="cd18137">
    <property type="entry name" value="HLD_clamp_pol_III_gamma_tau"/>
    <property type="match status" value="1"/>
</dbReference>
<dbReference type="EC" id="2.7.7.7" evidence="11"/>
<dbReference type="InterPro" id="IPR021029">
    <property type="entry name" value="DNA_pol_III_tau_dom-5"/>
</dbReference>
<dbReference type="PANTHER" id="PTHR11669">
    <property type="entry name" value="REPLICATION FACTOR C / DNA POLYMERASE III GAMMA-TAU SUBUNIT"/>
    <property type="match status" value="1"/>
</dbReference>
<keyword evidence="5" id="KW-0479">Metal-binding</keyword>
<dbReference type="NCBIfam" id="NF004046">
    <property type="entry name" value="PRK05563.1"/>
    <property type="match status" value="1"/>
</dbReference>
<comment type="subunit">
    <text evidence="11">DNA polymerase III contains a core (composed of alpha, epsilon and theta chains) that associates with a tau subunit. This core dimerizes to form the POLIII' complex. PolIII' associates with the gamma complex (composed of gamma, delta, delta', psi and chi chains) and with the beta chain to form the complete DNA polymerase III complex.</text>
</comment>
<keyword evidence="6 11" id="KW-0547">Nucleotide-binding</keyword>
<dbReference type="PANTHER" id="PTHR11669:SF0">
    <property type="entry name" value="PROTEIN STICHEL-LIKE 2"/>
    <property type="match status" value="1"/>
</dbReference>
<keyword evidence="7" id="KW-0862">Zinc</keyword>
<accession>A0ABT5IMR4</accession>
<reference evidence="13 14" key="1">
    <citation type="submission" date="2023-01" db="EMBL/GenBank/DDBJ databases">
        <title>Novel species of the genus Vogesella isolated from rivers.</title>
        <authorList>
            <person name="Lu H."/>
        </authorList>
    </citation>
    <scope>NUCLEOTIDE SEQUENCE [LARGE SCALE GENOMIC DNA]</scope>
    <source>
        <strain evidence="13 14">LYT5W</strain>
    </source>
</reference>
<dbReference type="Pfam" id="PF22608">
    <property type="entry name" value="DNAX_ATPase_lid"/>
    <property type="match status" value="1"/>
</dbReference>
<protein>
    <recommendedName>
        <fullName evidence="11">DNA polymerase III subunit gamma/tau</fullName>
        <ecNumber evidence="11">2.7.7.7</ecNumber>
    </recommendedName>
</protein>
<dbReference type="InterPro" id="IPR022754">
    <property type="entry name" value="DNA_pol_III_gamma-3"/>
</dbReference>
<sequence>MTYQVLARKWRPKRFADLVGQEHVVRALSNALKESRLHHAYLLTGTRGVGKTTIARILAKSLNCETGTTAEPCGVCQACTQIDAGRFVDLLEIDAASNTGIDNIREVLENAQYTPTMGRFKVYIIDEVHMLSKSAFNAMLKTLEEPPAHVKFILATTDPQKVPVTVLSRCLQFSLRNMTPQQVAGHLAHVLETEGVSFEAPALALLGRAAAGSMRDALSLLDQAIAYGVGDVREDGVRAMLGAVDQRYLFALLEALADADGARLMQEVETLAARGIGFDSALAELAMLLHQLALAQTVPAAIAADEPERDALFALAPRIGAEDVQLYYQIALHGRRDLALAPDEHAGFSMTMLRMLAFHPAQGGSEVVPRAAVHNRPMPGAPQLAANLAPATAAVSPARALLANIGGKPVATPAAAAEPLPAAETEPEPAPAAALAVAPAADIAPVAPADLAPWHDAPVAAPAVAVVTTAPTVTVVDEVDAADTTDDEMVELPAAGDADGELAEYALLQAEADAAPAPPAVVAFDGDWSALIGQLGARMGAARMLAQNAALKLWDGEVFHLAVPEAFRNMAGRDFQEKLRTVLGEHLGRAVQISVSIETLDVETPAMRDARFKREQLAEARLIMQNDKVVQQLVQEMGATLLAETIQPVQE</sequence>
<dbReference type="InterPro" id="IPR003593">
    <property type="entry name" value="AAA+_ATPase"/>
</dbReference>
<dbReference type="SUPFAM" id="SSF52540">
    <property type="entry name" value="P-loop containing nucleoside triphosphate hydrolases"/>
    <property type="match status" value="1"/>
</dbReference>
<dbReference type="NCBIfam" id="NF005942">
    <property type="entry name" value="PRK07994.1"/>
    <property type="match status" value="1"/>
</dbReference>
<dbReference type="InterPro" id="IPR012763">
    <property type="entry name" value="DNA_pol_III_sug/sutau_N"/>
</dbReference>
<keyword evidence="9 11" id="KW-0239">DNA-directed DNA polymerase</keyword>
<feature type="domain" description="AAA+ ATPase" evidence="12">
    <location>
        <begin position="37"/>
        <end position="179"/>
    </location>
</feature>
<dbReference type="Pfam" id="PF12169">
    <property type="entry name" value="DNA_pol3_gamma3"/>
    <property type="match status" value="1"/>
</dbReference>
<evidence type="ECO:0000256" key="1">
    <source>
        <dbReference type="ARBA" id="ARBA00006360"/>
    </source>
</evidence>
<evidence type="ECO:0000256" key="6">
    <source>
        <dbReference type="ARBA" id="ARBA00022741"/>
    </source>
</evidence>
<keyword evidence="3 11" id="KW-0548">Nucleotidyltransferase</keyword>
<dbReference type="InterPro" id="IPR008921">
    <property type="entry name" value="DNA_pol3_clamp-load_cplx_C"/>
</dbReference>
<dbReference type="Pfam" id="PF13177">
    <property type="entry name" value="DNA_pol3_delta2"/>
    <property type="match status" value="1"/>
</dbReference>
<evidence type="ECO:0000256" key="5">
    <source>
        <dbReference type="ARBA" id="ARBA00022723"/>
    </source>
</evidence>
<evidence type="ECO:0000259" key="12">
    <source>
        <dbReference type="SMART" id="SM00382"/>
    </source>
</evidence>
<evidence type="ECO:0000256" key="9">
    <source>
        <dbReference type="ARBA" id="ARBA00022932"/>
    </source>
</evidence>
<dbReference type="Gene3D" id="3.30.300.150">
    <property type="entry name" value="DNA polymerase III, tau subunit, domain V"/>
    <property type="match status" value="1"/>
</dbReference>
<keyword evidence="8 11" id="KW-0067">ATP-binding</keyword>
<comment type="similarity">
    <text evidence="1 11">Belongs to the DnaX/STICHEL family.</text>
</comment>
<dbReference type="GO" id="GO:0003887">
    <property type="term" value="F:DNA-directed DNA polymerase activity"/>
    <property type="evidence" value="ECO:0007669"/>
    <property type="project" value="UniProtKB-EC"/>
</dbReference>
<keyword evidence="4 11" id="KW-0235">DNA replication</keyword>
<dbReference type="Proteomes" id="UP001222030">
    <property type="component" value="Unassembled WGS sequence"/>
</dbReference>
<keyword evidence="14" id="KW-1185">Reference proteome</keyword>
<evidence type="ECO:0000313" key="13">
    <source>
        <dbReference type="EMBL" id="MDC7713835.1"/>
    </source>
</evidence>
<name>A0ABT5IMR4_9NEIS</name>
<evidence type="ECO:0000256" key="8">
    <source>
        <dbReference type="ARBA" id="ARBA00022840"/>
    </source>
</evidence>